<dbReference type="InterPro" id="IPR014016">
    <property type="entry name" value="UvrD-like_ATP-bd"/>
</dbReference>
<feature type="domain" description="UvrD-like helicase ATP-binding" evidence="5">
    <location>
        <begin position="142"/>
        <end position="208"/>
    </location>
</feature>
<evidence type="ECO:0000256" key="3">
    <source>
        <dbReference type="ARBA" id="ARBA00022806"/>
    </source>
</evidence>
<keyword evidence="2" id="KW-0378">Hydrolase</keyword>
<dbReference type="Gene3D" id="3.40.50.300">
    <property type="entry name" value="P-loop containing nucleotide triphosphate hydrolases"/>
    <property type="match status" value="2"/>
</dbReference>
<gene>
    <name evidence="6" type="ORF">GCM10009726_00820</name>
</gene>
<evidence type="ECO:0000313" key="6">
    <source>
        <dbReference type="EMBL" id="GAA2094180.1"/>
    </source>
</evidence>
<evidence type="ECO:0000256" key="2">
    <source>
        <dbReference type="ARBA" id="ARBA00022801"/>
    </source>
</evidence>
<evidence type="ECO:0000313" key="7">
    <source>
        <dbReference type="Proteomes" id="UP001501161"/>
    </source>
</evidence>
<comment type="caution">
    <text evidence="6">The sequence shown here is derived from an EMBL/GenBank/DDBJ whole genome shotgun (WGS) entry which is preliminary data.</text>
</comment>
<dbReference type="PANTHER" id="PTHR11070">
    <property type="entry name" value="UVRD / RECB / PCRA DNA HELICASE FAMILY MEMBER"/>
    <property type="match status" value="1"/>
</dbReference>
<dbReference type="InterPro" id="IPR000212">
    <property type="entry name" value="DNA_helicase_UvrD/REP"/>
</dbReference>
<feature type="domain" description="UvrD-like helicase ATP-binding" evidence="5">
    <location>
        <begin position="8"/>
        <end position="122"/>
    </location>
</feature>
<keyword evidence="7" id="KW-1185">Reference proteome</keyword>
<evidence type="ECO:0000259" key="5">
    <source>
        <dbReference type="Pfam" id="PF00580"/>
    </source>
</evidence>
<sequence>MPYQPSVEQQDVVDEGAPVVVVIGGAGCGKTTTAAAAASKRLGDQELARQAARAAAPVGTLPVQTDLKRVLFISFSRTAVSQIVDRAAGVLGAHQRNVDVVTFHGLAWRILNNFGRYYGYPHPLRVQSAAETALSAATFPGLTYAQLVPEATKLLNVPAVRDYYERRYGTVICDEFQDTSDAEWAFVQSVAPSGQRILLGDPNQCIYAGMKNIDPHARVAEAARLTGAVTLTLPPLSHRDPSGVLPAAALAAMERRFDDPAISHAVTSGRIVLHRAPTQDLADGVAHVVAAERAMNKSVSIYTHTHAATAELSTRLASAGIVHEQVGFTESFGDAIQAQYEILGSVLGEIRGGRKALAVYVQSISRGRQEKRVPAAIVDRTMPRFEEAIKEVIRSLREVVGPPPDLDELVLRIGRIHKTLSFPRGEETWLEANRQLRRSLRLLERGGTFADVGAEVEELRSSTLVGFRASRQRPVQLMNLHQTKGRESDATVLMLQPDEYHGPESEPFATGSRVLYVCLTRARERAHIVLPADRTVHALWSPFVAACDFALLI</sequence>
<protein>
    <recommendedName>
        <fullName evidence="5">UvrD-like helicase ATP-binding domain-containing protein</fullName>
    </recommendedName>
</protein>
<dbReference type="Proteomes" id="UP001501161">
    <property type="component" value="Unassembled WGS sequence"/>
</dbReference>
<dbReference type="EMBL" id="BAAAMQ010000005">
    <property type="protein sequence ID" value="GAA2094180.1"/>
    <property type="molecule type" value="Genomic_DNA"/>
</dbReference>
<keyword evidence="3" id="KW-0347">Helicase</keyword>
<dbReference type="InterPro" id="IPR027417">
    <property type="entry name" value="P-loop_NTPase"/>
</dbReference>
<accession>A0ABP5I8J5</accession>
<organism evidence="6 7">
    <name type="scientific">Nocardioides furvisabuli</name>
    <dbReference type="NCBI Taxonomy" id="375542"/>
    <lineage>
        <taxon>Bacteria</taxon>
        <taxon>Bacillati</taxon>
        <taxon>Actinomycetota</taxon>
        <taxon>Actinomycetes</taxon>
        <taxon>Propionibacteriales</taxon>
        <taxon>Nocardioidaceae</taxon>
        <taxon>Nocardioides</taxon>
    </lineage>
</organism>
<dbReference type="SUPFAM" id="SSF52540">
    <property type="entry name" value="P-loop containing nucleoside triphosphate hydrolases"/>
    <property type="match status" value="1"/>
</dbReference>
<evidence type="ECO:0000256" key="4">
    <source>
        <dbReference type="ARBA" id="ARBA00022840"/>
    </source>
</evidence>
<reference evidence="7" key="1">
    <citation type="journal article" date="2019" name="Int. J. Syst. Evol. Microbiol.">
        <title>The Global Catalogue of Microorganisms (GCM) 10K type strain sequencing project: providing services to taxonomists for standard genome sequencing and annotation.</title>
        <authorList>
            <consortium name="The Broad Institute Genomics Platform"/>
            <consortium name="The Broad Institute Genome Sequencing Center for Infectious Disease"/>
            <person name="Wu L."/>
            <person name="Ma J."/>
        </authorList>
    </citation>
    <scope>NUCLEOTIDE SEQUENCE [LARGE SCALE GENOMIC DNA]</scope>
    <source>
        <strain evidence="7">JCM 13813</strain>
    </source>
</reference>
<dbReference type="PANTHER" id="PTHR11070:SF2">
    <property type="entry name" value="ATP-DEPENDENT DNA HELICASE SRS2"/>
    <property type="match status" value="1"/>
</dbReference>
<dbReference type="Pfam" id="PF00580">
    <property type="entry name" value="UvrD-helicase"/>
    <property type="match status" value="2"/>
</dbReference>
<name>A0ABP5I8J5_9ACTN</name>
<keyword evidence="4" id="KW-0067">ATP-binding</keyword>
<proteinExistence type="predicted"/>
<dbReference type="RefSeq" id="WP_231249276.1">
    <property type="nucleotide sequence ID" value="NZ_BAAAMQ010000005.1"/>
</dbReference>
<evidence type="ECO:0000256" key="1">
    <source>
        <dbReference type="ARBA" id="ARBA00022741"/>
    </source>
</evidence>
<keyword evidence="1" id="KW-0547">Nucleotide-binding</keyword>